<dbReference type="Gramene" id="ERN03903">
    <property type="protein sequence ID" value="ERN03903"/>
    <property type="gene ID" value="AMTR_s00078p00184130"/>
</dbReference>
<dbReference type="eggNOG" id="ENOG502S7H7">
    <property type="taxonomic scope" value="Eukaryota"/>
</dbReference>
<sequence length="121" mass="13614">MDFSTGLRMQESCTSVNCRNSMAFGRKSFGKDGDSSESLIFPAAKDSGVSSSRWRSMWKKLKREKRKICRPTLRNARVSYDPETYAMNFDHGVASFEPDNLSRSFAARFADPSQISRSVPG</sequence>
<dbReference type="HOGENOM" id="CLU_134660_1_1_1"/>
<dbReference type="STRING" id="13333.W1P7K3"/>
<keyword evidence="2" id="KW-1185">Reference proteome</keyword>
<protein>
    <submittedName>
        <fullName evidence="1">Uncharacterized protein</fullName>
    </submittedName>
</protein>
<name>W1P7K3_AMBTC</name>
<evidence type="ECO:0000313" key="1">
    <source>
        <dbReference type="EMBL" id="ERN03903.1"/>
    </source>
</evidence>
<dbReference type="Proteomes" id="UP000017836">
    <property type="component" value="Unassembled WGS sequence"/>
</dbReference>
<dbReference type="PANTHER" id="PTHR33168">
    <property type="entry name" value="STRESS INDUCED PROTEIN-RELATED"/>
    <property type="match status" value="1"/>
</dbReference>
<organism evidence="1 2">
    <name type="scientific">Amborella trichopoda</name>
    <dbReference type="NCBI Taxonomy" id="13333"/>
    <lineage>
        <taxon>Eukaryota</taxon>
        <taxon>Viridiplantae</taxon>
        <taxon>Streptophyta</taxon>
        <taxon>Embryophyta</taxon>
        <taxon>Tracheophyta</taxon>
        <taxon>Spermatophyta</taxon>
        <taxon>Magnoliopsida</taxon>
        <taxon>Amborellales</taxon>
        <taxon>Amborellaceae</taxon>
        <taxon>Amborella</taxon>
    </lineage>
</organism>
<reference evidence="2" key="1">
    <citation type="journal article" date="2013" name="Science">
        <title>The Amborella genome and the evolution of flowering plants.</title>
        <authorList>
            <consortium name="Amborella Genome Project"/>
        </authorList>
    </citation>
    <scope>NUCLEOTIDE SEQUENCE [LARGE SCALE GENOMIC DNA]</scope>
</reference>
<evidence type="ECO:0000313" key="2">
    <source>
        <dbReference type="Proteomes" id="UP000017836"/>
    </source>
</evidence>
<dbReference type="OMA" id="WIEPENL"/>
<dbReference type="EMBL" id="KI394330">
    <property type="protein sequence ID" value="ERN03903.1"/>
    <property type="molecule type" value="Genomic_DNA"/>
</dbReference>
<gene>
    <name evidence="1" type="ORF">AMTR_s00078p00184130</name>
</gene>
<accession>W1P7K3</accession>
<dbReference type="AlphaFoldDB" id="W1P7K3"/>
<proteinExistence type="predicted"/>